<feature type="transmembrane region" description="Helical" evidence="7">
    <location>
        <begin position="199"/>
        <end position="218"/>
    </location>
</feature>
<dbReference type="GO" id="GO:0022857">
    <property type="term" value="F:transmembrane transporter activity"/>
    <property type="evidence" value="ECO:0007669"/>
    <property type="project" value="InterPro"/>
</dbReference>
<organism evidence="10 11">
    <name type="scientific">Nocardioides iriomotensis</name>
    <dbReference type="NCBI Taxonomy" id="715784"/>
    <lineage>
        <taxon>Bacteria</taxon>
        <taxon>Bacillati</taxon>
        <taxon>Actinomycetota</taxon>
        <taxon>Actinomycetes</taxon>
        <taxon>Propionibacteriales</taxon>
        <taxon>Nocardioidaceae</taxon>
        <taxon>Nocardioides</taxon>
    </lineage>
</organism>
<protein>
    <submittedName>
        <fullName evidence="10">Threonine/serine exporter family protein</fullName>
    </submittedName>
</protein>
<evidence type="ECO:0000259" key="9">
    <source>
        <dbReference type="Pfam" id="PF12821"/>
    </source>
</evidence>
<evidence type="ECO:0000256" key="5">
    <source>
        <dbReference type="ARBA" id="ARBA00023136"/>
    </source>
</evidence>
<dbReference type="GO" id="GO:0015744">
    <property type="term" value="P:succinate transport"/>
    <property type="evidence" value="ECO:0007669"/>
    <property type="project" value="TreeGrafter"/>
</dbReference>
<feature type="transmembrane region" description="Helical" evidence="7">
    <location>
        <begin position="271"/>
        <end position="292"/>
    </location>
</feature>
<dbReference type="OrthoDB" id="9763957at2"/>
<dbReference type="PANTHER" id="PTHR34390:SF2">
    <property type="entry name" value="SUCCINATE TRANSPORTER SUBUNIT YJJP-RELATED"/>
    <property type="match status" value="1"/>
</dbReference>
<feature type="transmembrane region" description="Helical" evidence="7">
    <location>
        <begin position="323"/>
        <end position="343"/>
    </location>
</feature>
<dbReference type="Proteomes" id="UP000291189">
    <property type="component" value="Unassembled WGS sequence"/>
</dbReference>
<sequence>MADTTDTYKTLDLALRIGEMLLSSGAGAADVNATMWSVAHACGIRNVEVDVTFTNLTMSFQPGPDEPALVQVRHVRHRDIDYEDLTMVDHLVRDLINGEVDRDEARSRLAQVVSSGHRLPRWAVTAGYGVMGAGVAMLLGGTPIVIAIATLAACGIDLLIRLMARRRLPVFYQQVAGGLLATLLAVGTAAVGLDVDPSLVVTTSIVMLLAGIGFMGAIQDALTGFPLTAGARILEAILSTAGIIAGVSLGLTVGRNMLGVNLGRLDPGVGTLTEATMVTVGAAICAGAFAFSSYAPLRSLLPIAVIAGFSSLVFGLVEERGFSEAWAAAAASILIGVVAYSVAGRVRVPPLVVVVPAIVPMLPGLSIYRGLSLLADGGNGILSLMSAAGIAIALASGVFLGEYVAQPLRREARRLEQRLAGPRLVGPLRARAVSKRRRPTAD</sequence>
<feature type="domain" description="Threonine/serine exporter-like N-terminal" evidence="8">
    <location>
        <begin position="12"/>
        <end position="253"/>
    </location>
</feature>
<keyword evidence="4 7" id="KW-1133">Transmembrane helix</keyword>
<dbReference type="GO" id="GO:0005886">
    <property type="term" value="C:plasma membrane"/>
    <property type="evidence" value="ECO:0007669"/>
    <property type="project" value="UniProtKB-SubCell"/>
</dbReference>
<accession>A0A4Q5IY02</accession>
<feature type="transmembrane region" description="Helical" evidence="7">
    <location>
        <begin position="380"/>
        <end position="405"/>
    </location>
</feature>
<feature type="transmembrane region" description="Helical" evidence="7">
    <location>
        <begin position="175"/>
        <end position="193"/>
    </location>
</feature>
<dbReference type="AlphaFoldDB" id="A0A4Q5IY02"/>
<comment type="caution">
    <text evidence="10">The sequence shown here is derived from an EMBL/GenBank/DDBJ whole genome shotgun (WGS) entry which is preliminary data.</text>
</comment>
<dbReference type="RefSeq" id="WP_129988152.1">
    <property type="nucleotide sequence ID" value="NZ_SDPU01000027.1"/>
</dbReference>
<dbReference type="InterPro" id="IPR010619">
    <property type="entry name" value="ThrE-like_N"/>
</dbReference>
<dbReference type="EMBL" id="SDPU01000027">
    <property type="protein sequence ID" value="RYU11012.1"/>
    <property type="molecule type" value="Genomic_DNA"/>
</dbReference>
<dbReference type="Pfam" id="PF06738">
    <property type="entry name" value="ThrE"/>
    <property type="match status" value="1"/>
</dbReference>
<evidence type="ECO:0000256" key="7">
    <source>
        <dbReference type="SAM" id="Phobius"/>
    </source>
</evidence>
<evidence type="ECO:0000256" key="3">
    <source>
        <dbReference type="ARBA" id="ARBA00022692"/>
    </source>
</evidence>
<comment type="similarity">
    <text evidence="6">Belongs to the ThrE exporter (TC 2.A.79) family.</text>
</comment>
<gene>
    <name evidence="10" type="ORF">ETU37_14995</name>
</gene>
<name>A0A4Q5IY02_9ACTN</name>
<keyword evidence="2" id="KW-1003">Cell membrane</keyword>
<evidence type="ECO:0000256" key="2">
    <source>
        <dbReference type="ARBA" id="ARBA00022475"/>
    </source>
</evidence>
<proteinExistence type="inferred from homology"/>
<feature type="transmembrane region" description="Helical" evidence="7">
    <location>
        <begin position="350"/>
        <end position="368"/>
    </location>
</feature>
<feature type="domain" description="Threonine/Serine exporter ThrE" evidence="9">
    <location>
        <begin position="280"/>
        <end position="402"/>
    </location>
</feature>
<evidence type="ECO:0000313" key="11">
    <source>
        <dbReference type="Proteomes" id="UP000291189"/>
    </source>
</evidence>
<keyword evidence="11" id="KW-1185">Reference proteome</keyword>
<dbReference type="PANTHER" id="PTHR34390">
    <property type="entry name" value="UPF0442 PROTEIN YJJB-RELATED"/>
    <property type="match status" value="1"/>
</dbReference>
<dbReference type="InterPro" id="IPR050539">
    <property type="entry name" value="ThrE_Dicarb/AminoAcid_Exp"/>
</dbReference>
<evidence type="ECO:0000256" key="1">
    <source>
        <dbReference type="ARBA" id="ARBA00004651"/>
    </source>
</evidence>
<evidence type="ECO:0000256" key="4">
    <source>
        <dbReference type="ARBA" id="ARBA00022989"/>
    </source>
</evidence>
<keyword evidence="5 7" id="KW-0472">Membrane</keyword>
<comment type="subcellular location">
    <subcellularLocation>
        <location evidence="1">Cell membrane</location>
        <topology evidence="1">Multi-pass membrane protein</topology>
    </subcellularLocation>
</comment>
<evidence type="ECO:0000259" key="8">
    <source>
        <dbReference type="Pfam" id="PF06738"/>
    </source>
</evidence>
<dbReference type="Pfam" id="PF12821">
    <property type="entry name" value="ThrE_2"/>
    <property type="match status" value="1"/>
</dbReference>
<dbReference type="InterPro" id="IPR024528">
    <property type="entry name" value="ThrE_2"/>
</dbReference>
<evidence type="ECO:0000313" key="10">
    <source>
        <dbReference type="EMBL" id="RYU11012.1"/>
    </source>
</evidence>
<reference evidence="10 11" key="1">
    <citation type="submission" date="2019-01" db="EMBL/GenBank/DDBJ databases">
        <title>Nocardioides guangzhouensis sp. nov., an actinobacterium isolated from soil.</title>
        <authorList>
            <person name="Fu Y."/>
            <person name="Cai Y."/>
            <person name="Lin Z."/>
            <person name="Chen P."/>
        </authorList>
    </citation>
    <scope>NUCLEOTIDE SEQUENCE [LARGE SCALE GENOMIC DNA]</scope>
    <source>
        <strain evidence="10 11">NBRC 105384</strain>
    </source>
</reference>
<feature type="transmembrane region" description="Helical" evidence="7">
    <location>
        <begin position="230"/>
        <end position="251"/>
    </location>
</feature>
<keyword evidence="3 7" id="KW-0812">Transmembrane</keyword>
<evidence type="ECO:0000256" key="6">
    <source>
        <dbReference type="ARBA" id="ARBA00034125"/>
    </source>
</evidence>